<gene>
    <name evidence="2" type="ORF">H6G83_11360</name>
</gene>
<reference evidence="2 3" key="1">
    <citation type="journal article" date="2020" name="ISME J.">
        <title>Comparative genomics reveals insights into cyanobacterial evolution and habitat adaptation.</title>
        <authorList>
            <person name="Chen M.Y."/>
            <person name="Teng W.K."/>
            <person name="Zhao L."/>
            <person name="Hu C.X."/>
            <person name="Zhou Y.K."/>
            <person name="Han B.P."/>
            <person name="Song L.R."/>
            <person name="Shu W.S."/>
        </authorList>
    </citation>
    <scope>NUCLEOTIDE SEQUENCE [LARGE SCALE GENOMIC DNA]</scope>
    <source>
        <strain evidence="2 3">FACHB-119</strain>
    </source>
</reference>
<dbReference type="Pfam" id="PF10111">
    <property type="entry name" value="Glyco_tranf_2_2"/>
    <property type="match status" value="1"/>
</dbReference>
<dbReference type="EMBL" id="JACJSG010000013">
    <property type="protein sequence ID" value="MBD2501191.1"/>
    <property type="molecule type" value="Genomic_DNA"/>
</dbReference>
<dbReference type="InterPro" id="IPR050834">
    <property type="entry name" value="Glycosyltransf_2"/>
</dbReference>
<comment type="caution">
    <text evidence="2">The sequence shown here is derived from an EMBL/GenBank/DDBJ whole genome shotgun (WGS) entry which is preliminary data.</text>
</comment>
<dbReference type="Proteomes" id="UP000661112">
    <property type="component" value="Unassembled WGS sequence"/>
</dbReference>
<keyword evidence="3" id="KW-1185">Reference proteome</keyword>
<dbReference type="CDD" id="cd00761">
    <property type="entry name" value="Glyco_tranf_GTA_type"/>
    <property type="match status" value="1"/>
</dbReference>
<organism evidence="2 3">
    <name type="scientific">Anabaena azotica FACHB-119</name>
    <dbReference type="NCBI Taxonomy" id="947527"/>
    <lineage>
        <taxon>Bacteria</taxon>
        <taxon>Bacillati</taxon>
        <taxon>Cyanobacteriota</taxon>
        <taxon>Cyanophyceae</taxon>
        <taxon>Nostocales</taxon>
        <taxon>Nostocaceae</taxon>
        <taxon>Anabaena</taxon>
        <taxon>Anabaena azotica</taxon>
    </lineage>
</organism>
<dbReference type="PANTHER" id="PTHR43685:SF2">
    <property type="entry name" value="GLYCOSYLTRANSFERASE 2-LIKE DOMAIN-CONTAINING PROTEIN"/>
    <property type="match status" value="1"/>
</dbReference>
<protein>
    <submittedName>
        <fullName evidence="2">Glycosyltransferase</fullName>
    </submittedName>
</protein>
<evidence type="ECO:0000313" key="3">
    <source>
        <dbReference type="Proteomes" id="UP000661112"/>
    </source>
</evidence>
<dbReference type="SUPFAM" id="SSF53448">
    <property type="entry name" value="Nucleotide-diphospho-sugar transferases"/>
    <property type="match status" value="1"/>
</dbReference>
<feature type="domain" description="Glycosyltransferase 2-like prokaryotic type" evidence="1">
    <location>
        <begin position="5"/>
        <end position="246"/>
    </location>
</feature>
<dbReference type="InterPro" id="IPR019290">
    <property type="entry name" value="GlycosylTrfase-like_prok"/>
</dbReference>
<evidence type="ECO:0000313" key="2">
    <source>
        <dbReference type="EMBL" id="MBD2501191.1"/>
    </source>
</evidence>
<name>A0ABR8D3Z8_9NOST</name>
<accession>A0ABR8D3Z8</accession>
<evidence type="ECO:0000259" key="1">
    <source>
        <dbReference type="Pfam" id="PF10111"/>
    </source>
</evidence>
<dbReference type="RefSeq" id="WP_190471479.1">
    <property type="nucleotide sequence ID" value="NZ_JACJSG010000013.1"/>
</dbReference>
<dbReference type="PANTHER" id="PTHR43685">
    <property type="entry name" value="GLYCOSYLTRANSFERASE"/>
    <property type="match status" value="1"/>
</dbReference>
<dbReference type="Gene3D" id="3.90.550.10">
    <property type="entry name" value="Spore Coat Polysaccharide Biosynthesis Protein SpsA, Chain A"/>
    <property type="match status" value="1"/>
</dbReference>
<dbReference type="InterPro" id="IPR029044">
    <property type="entry name" value="Nucleotide-diphossugar_trans"/>
</dbReference>
<proteinExistence type="predicted"/>
<sequence>MTTISVVIPAYNAEKTILETINSVILQTFSNWEIIVINDGSEDKTLEVLQTIKDNRLKVFSYENSGVSGARNRGITHATGEFISFLDADDLWTSDKLELQLSALQAHPEAGVAYSWTYSINETGEPLEPFAPVYAGNVYADLLKANFLTSGSNPLIKRAAINSVGDFDKNLTGSEDWDYWLRLANKWQFVVVPKYQILYRRSTSSNSFKLQKMRKTTLDALDKAMKLAPPELQYLKNESLSNIYKYMVELYIGSLNQNYQVDIRFVIDNLWNFIKNRPQVLKNIYTYKLIIKILLTIIISPKLMNQLLKYIRKRKSSKQSTSSVIMQP</sequence>